<feature type="transmembrane region" description="Helical" evidence="1">
    <location>
        <begin position="173"/>
        <end position="192"/>
    </location>
</feature>
<sequence length="226" mass="25938">MASTNQETDGITDDITDKQELVSLVPKQVSREGHVRRSLILPHEWTKKQSEEKHSKNNFYPTVVWEELQSILEPFTKFNESLPMEEHQQNLSSIFLKIGKHRGKGYLNWLQKKTNNDLAASLFRETLPFVCKVLQMSQTLFPQKESAASPEDKEESKTVHPLLELFSQCNESLELTMGQCVFLLICMFFGVYEHSNCNFLLTHPASLGTLAIKQTFIIIIIIIIII</sequence>
<dbReference type="AlphaFoldDB" id="X6NUT0"/>
<keyword evidence="3" id="KW-1185">Reference proteome</keyword>
<evidence type="ECO:0000313" key="3">
    <source>
        <dbReference type="Proteomes" id="UP000023152"/>
    </source>
</evidence>
<name>X6NUT0_RETFI</name>
<evidence type="ECO:0000256" key="1">
    <source>
        <dbReference type="SAM" id="Phobius"/>
    </source>
</evidence>
<gene>
    <name evidence="2" type="ORF">RFI_07059</name>
</gene>
<feature type="transmembrane region" description="Helical" evidence="1">
    <location>
        <begin position="204"/>
        <end position="225"/>
    </location>
</feature>
<comment type="caution">
    <text evidence="2">The sequence shown here is derived from an EMBL/GenBank/DDBJ whole genome shotgun (WGS) entry which is preliminary data.</text>
</comment>
<accession>X6NUT0</accession>
<dbReference type="Proteomes" id="UP000023152">
    <property type="component" value="Unassembled WGS sequence"/>
</dbReference>
<keyword evidence="1" id="KW-0472">Membrane</keyword>
<organism evidence="2 3">
    <name type="scientific">Reticulomyxa filosa</name>
    <dbReference type="NCBI Taxonomy" id="46433"/>
    <lineage>
        <taxon>Eukaryota</taxon>
        <taxon>Sar</taxon>
        <taxon>Rhizaria</taxon>
        <taxon>Retaria</taxon>
        <taxon>Foraminifera</taxon>
        <taxon>Monothalamids</taxon>
        <taxon>Reticulomyxidae</taxon>
        <taxon>Reticulomyxa</taxon>
    </lineage>
</organism>
<keyword evidence="1" id="KW-0812">Transmembrane</keyword>
<keyword evidence="1" id="KW-1133">Transmembrane helix</keyword>
<proteinExistence type="predicted"/>
<protein>
    <submittedName>
        <fullName evidence="2">Uncharacterized protein</fullName>
    </submittedName>
</protein>
<reference evidence="2 3" key="1">
    <citation type="journal article" date="2013" name="Curr. Biol.">
        <title>The Genome of the Foraminiferan Reticulomyxa filosa.</title>
        <authorList>
            <person name="Glockner G."/>
            <person name="Hulsmann N."/>
            <person name="Schleicher M."/>
            <person name="Noegel A.A."/>
            <person name="Eichinger L."/>
            <person name="Gallinger C."/>
            <person name="Pawlowski J."/>
            <person name="Sierra R."/>
            <person name="Euteneuer U."/>
            <person name="Pillet L."/>
            <person name="Moustafa A."/>
            <person name="Platzer M."/>
            <person name="Groth M."/>
            <person name="Szafranski K."/>
            <person name="Schliwa M."/>
        </authorList>
    </citation>
    <scope>NUCLEOTIDE SEQUENCE [LARGE SCALE GENOMIC DNA]</scope>
</reference>
<evidence type="ECO:0000313" key="2">
    <source>
        <dbReference type="EMBL" id="ETO30060.1"/>
    </source>
</evidence>
<dbReference type="EMBL" id="ASPP01005696">
    <property type="protein sequence ID" value="ETO30060.1"/>
    <property type="molecule type" value="Genomic_DNA"/>
</dbReference>